<dbReference type="InterPro" id="IPR002156">
    <property type="entry name" value="RNaseH_domain"/>
</dbReference>
<dbReference type="Gene3D" id="3.30.420.10">
    <property type="entry name" value="Ribonuclease H-like superfamily/Ribonuclease H"/>
    <property type="match status" value="1"/>
</dbReference>
<proteinExistence type="predicted"/>
<dbReference type="SUPFAM" id="SSF53098">
    <property type="entry name" value="Ribonuclease H-like"/>
    <property type="match status" value="1"/>
</dbReference>
<dbReference type="Proteomes" id="UP000325902">
    <property type="component" value="Unassembled WGS sequence"/>
</dbReference>
<evidence type="ECO:0000313" key="3">
    <source>
        <dbReference type="EMBL" id="KAB2571047.1"/>
    </source>
</evidence>
<dbReference type="InterPro" id="IPR012337">
    <property type="entry name" value="RNaseH-like_sf"/>
</dbReference>
<keyword evidence="4" id="KW-1185">Reference proteome</keyword>
<feature type="compositionally biased region" description="Polar residues" evidence="1">
    <location>
        <begin position="67"/>
        <end position="89"/>
    </location>
</feature>
<dbReference type="GO" id="GO:0003676">
    <property type="term" value="F:nucleic acid binding"/>
    <property type="evidence" value="ECO:0007669"/>
    <property type="project" value="InterPro"/>
</dbReference>
<sequence length="365" mass="40276">MAEASGSPPPGARDPPNSSSSAPAPSTPIPDGTEEPPVSASKSRRRRGKKKKKKNARSSSTRDIGSDTESPTTLQAQDSTQLADASSSLGVEAQEEQEEREPPPAPPPPSPISHGQWSPPLPPLGKLQGKVVIEPNKALAAQFAQTYSDRRSDASILPIFTDGSASYIINNDAKDRFCSASTVFRAHPTSDAWIERGYPLLLATDSLNAEVFGLGRGLRDGRDYVRAHPEMGIRTLLVFTDVMKFLEMLPRIEAGEWDVVKRGYVEEFLALDAELAGDQMGVSVEYHWVPGHSGVEGNDRADRASRRCRPDVKYPHVFQTLPYPSREEQLLNQQAKLERKRKHEEDVSRAMSKRSKKRAREEEET</sequence>
<feature type="region of interest" description="Disordered" evidence="1">
    <location>
        <begin position="1"/>
        <end position="127"/>
    </location>
</feature>
<dbReference type="OrthoDB" id="3548481at2759"/>
<protein>
    <recommendedName>
        <fullName evidence="2">RNase H type-1 domain-containing protein</fullName>
    </recommendedName>
</protein>
<dbReference type="GO" id="GO:0004523">
    <property type="term" value="F:RNA-DNA hybrid ribonuclease activity"/>
    <property type="evidence" value="ECO:0007669"/>
    <property type="project" value="InterPro"/>
</dbReference>
<evidence type="ECO:0000256" key="1">
    <source>
        <dbReference type="SAM" id="MobiDB-lite"/>
    </source>
</evidence>
<dbReference type="AlphaFoldDB" id="A0A5N5D0E4"/>
<gene>
    <name evidence="3" type="ORF">DBV05_g10275</name>
</gene>
<comment type="caution">
    <text evidence="3">The sequence shown here is derived from an EMBL/GenBank/DDBJ whole genome shotgun (WGS) entry which is preliminary data.</text>
</comment>
<feature type="domain" description="RNase H type-1" evidence="2">
    <location>
        <begin position="153"/>
        <end position="310"/>
    </location>
</feature>
<feature type="compositionally biased region" description="Low complexity" evidence="1">
    <location>
        <begin position="15"/>
        <end position="24"/>
    </location>
</feature>
<evidence type="ECO:0000259" key="2">
    <source>
        <dbReference type="PROSITE" id="PS50879"/>
    </source>
</evidence>
<feature type="region of interest" description="Disordered" evidence="1">
    <location>
        <begin position="330"/>
        <end position="365"/>
    </location>
</feature>
<name>A0A5N5D0E4_9PEZI</name>
<dbReference type="InterPro" id="IPR036397">
    <property type="entry name" value="RNaseH_sf"/>
</dbReference>
<dbReference type="EMBL" id="VCHE01000113">
    <property type="protein sequence ID" value="KAB2571047.1"/>
    <property type="molecule type" value="Genomic_DNA"/>
</dbReference>
<feature type="compositionally biased region" description="Basic residues" evidence="1">
    <location>
        <begin position="42"/>
        <end position="56"/>
    </location>
</feature>
<reference evidence="3 4" key="1">
    <citation type="journal article" date="2019" name="Sci. Rep.">
        <title>A multi-omics analysis of the grapevine pathogen Lasiodiplodia theobromae reveals that temperature affects the expression of virulence- and pathogenicity-related genes.</title>
        <authorList>
            <person name="Felix C."/>
            <person name="Meneses R."/>
            <person name="Goncalves M.F.M."/>
            <person name="Tilleman L."/>
            <person name="Duarte A.S."/>
            <person name="Jorrin-Novo J.V."/>
            <person name="Van de Peer Y."/>
            <person name="Deforce D."/>
            <person name="Van Nieuwerburgh F."/>
            <person name="Esteves A.C."/>
            <person name="Alves A."/>
        </authorList>
    </citation>
    <scope>NUCLEOTIDE SEQUENCE [LARGE SCALE GENOMIC DNA]</scope>
    <source>
        <strain evidence="3 4">LA-SOL3</strain>
    </source>
</reference>
<evidence type="ECO:0000313" key="4">
    <source>
        <dbReference type="Proteomes" id="UP000325902"/>
    </source>
</evidence>
<organism evidence="3 4">
    <name type="scientific">Lasiodiplodia theobromae</name>
    <dbReference type="NCBI Taxonomy" id="45133"/>
    <lineage>
        <taxon>Eukaryota</taxon>
        <taxon>Fungi</taxon>
        <taxon>Dikarya</taxon>
        <taxon>Ascomycota</taxon>
        <taxon>Pezizomycotina</taxon>
        <taxon>Dothideomycetes</taxon>
        <taxon>Dothideomycetes incertae sedis</taxon>
        <taxon>Botryosphaeriales</taxon>
        <taxon>Botryosphaeriaceae</taxon>
        <taxon>Lasiodiplodia</taxon>
    </lineage>
</organism>
<dbReference type="PROSITE" id="PS50879">
    <property type="entry name" value="RNASE_H_1"/>
    <property type="match status" value="1"/>
</dbReference>
<accession>A0A5N5D0E4</accession>